<dbReference type="OrthoDB" id="1112758at2"/>
<evidence type="ECO:0000313" key="2">
    <source>
        <dbReference type="EMBL" id="PJJ83289.1"/>
    </source>
</evidence>
<reference evidence="2 3" key="1">
    <citation type="submission" date="2017-11" db="EMBL/GenBank/DDBJ databases">
        <title>Genomic Encyclopedia of Archaeal and Bacterial Type Strains, Phase II (KMG-II): From Individual Species to Whole Genera.</title>
        <authorList>
            <person name="Goeker M."/>
        </authorList>
    </citation>
    <scope>NUCLEOTIDE SEQUENCE [LARGE SCALE GENOMIC DNA]</scope>
    <source>
        <strain evidence="2 3">DSM 28175</strain>
    </source>
</reference>
<accession>A0A2H9VR54</accession>
<sequence length="399" mass="44354">MAAKSKTNLAKITKYVKGRLNARDRHELERETYDDAFLNEAMDGFEDFAADDHEETIADLKTQLRSRVSTEKNRRVILWSKLAIAASVLLMLGVGYWFLKPLNDESQREKFTSKVKPLPSTVTKDIDTIESHQPAQFIKKKRKLVADNVKVEPSITYKTDTVEYIANAYPVRPNAKIEDMLKKAEGFEIDTTGAVLFNGQPLTKARLNGKDYMGGDVNQAIRNLPADILEKFQVVDDYGDQAGKTGIRTGEPNKVLNLTTARSDTLNEVVVVGYGTQKKSTLVGAVSNLIVKYPSSRDMAKNLEVIVLTDTVGLPRPIAGWDDYKSYIRNNAIISNGSPGDVEVAFYVDASGNIIQPQILRGNNKVANAKALTIIANGPKWRGASVAKEVRLRIFFKKE</sequence>
<protein>
    <recommendedName>
        <fullName evidence="4">TonB-like protein</fullName>
    </recommendedName>
</protein>
<evidence type="ECO:0000256" key="1">
    <source>
        <dbReference type="SAM" id="Phobius"/>
    </source>
</evidence>
<organism evidence="2 3">
    <name type="scientific">Mucilaginibacter auburnensis</name>
    <dbReference type="NCBI Taxonomy" id="1457233"/>
    <lineage>
        <taxon>Bacteria</taxon>
        <taxon>Pseudomonadati</taxon>
        <taxon>Bacteroidota</taxon>
        <taxon>Sphingobacteriia</taxon>
        <taxon>Sphingobacteriales</taxon>
        <taxon>Sphingobacteriaceae</taxon>
        <taxon>Mucilaginibacter</taxon>
    </lineage>
</organism>
<evidence type="ECO:0008006" key="4">
    <source>
        <dbReference type="Google" id="ProtNLM"/>
    </source>
</evidence>
<dbReference type="Proteomes" id="UP000242687">
    <property type="component" value="Unassembled WGS sequence"/>
</dbReference>
<comment type="caution">
    <text evidence="2">The sequence shown here is derived from an EMBL/GenBank/DDBJ whole genome shotgun (WGS) entry which is preliminary data.</text>
</comment>
<gene>
    <name evidence="2" type="ORF">CLV57_0268</name>
</gene>
<feature type="transmembrane region" description="Helical" evidence="1">
    <location>
        <begin position="76"/>
        <end position="99"/>
    </location>
</feature>
<keyword evidence="3" id="KW-1185">Reference proteome</keyword>
<dbReference type="EMBL" id="PGFJ01000001">
    <property type="protein sequence ID" value="PJJ83289.1"/>
    <property type="molecule type" value="Genomic_DNA"/>
</dbReference>
<name>A0A2H9VR54_9SPHI</name>
<keyword evidence="1" id="KW-0812">Transmembrane</keyword>
<proteinExistence type="predicted"/>
<evidence type="ECO:0000313" key="3">
    <source>
        <dbReference type="Proteomes" id="UP000242687"/>
    </source>
</evidence>
<keyword evidence="1" id="KW-0472">Membrane</keyword>
<dbReference type="RefSeq" id="WP_100339566.1">
    <property type="nucleotide sequence ID" value="NZ_PGFJ01000001.1"/>
</dbReference>
<dbReference type="AlphaFoldDB" id="A0A2H9VR54"/>
<keyword evidence="1" id="KW-1133">Transmembrane helix</keyword>